<gene>
    <name evidence="1" type="ORF">U0035_18775</name>
</gene>
<dbReference type="Proteomes" id="UP001325680">
    <property type="component" value="Chromosome"/>
</dbReference>
<dbReference type="EMBL" id="CP139960">
    <property type="protein sequence ID" value="WQD37719.1"/>
    <property type="molecule type" value="Genomic_DNA"/>
</dbReference>
<keyword evidence="2" id="KW-1185">Reference proteome</keyword>
<name>A0ABZ0W442_9BACT</name>
<sequence>MKKIFFLATAFCLTGIVSKAQTQKGYYLIGGNIASMGGNTNEKSFNLQIEPKAAWFIQDDLAIGGQVSLGLDAGRGRGPAFNYFVGPMARYYFGDQQVNTPKQTRLFAEANAGIGGTNGGGRSTNGFEAGIGPGLAFFVNENIALELLAKGNITTGAGNNGVAFKPNLGLGFQIYLPTSKIKSLRDDMTRK</sequence>
<dbReference type="RefSeq" id="WP_114791504.1">
    <property type="nucleotide sequence ID" value="NZ_CP139960.1"/>
</dbReference>
<evidence type="ECO:0000313" key="2">
    <source>
        <dbReference type="Proteomes" id="UP001325680"/>
    </source>
</evidence>
<accession>A0ABZ0W442</accession>
<organism evidence="1 2">
    <name type="scientific">Niabella yanshanensis</name>
    <dbReference type="NCBI Taxonomy" id="577386"/>
    <lineage>
        <taxon>Bacteria</taxon>
        <taxon>Pseudomonadati</taxon>
        <taxon>Bacteroidota</taxon>
        <taxon>Chitinophagia</taxon>
        <taxon>Chitinophagales</taxon>
        <taxon>Chitinophagaceae</taxon>
        <taxon>Niabella</taxon>
    </lineage>
</organism>
<protein>
    <recommendedName>
        <fullName evidence="3">Outer membrane protein beta-barrel domain-containing protein</fullName>
    </recommendedName>
</protein>
<evidence type="ECO:0008006" key="3">
    <source>
        <dbReference type="Google" id="ProtNLM"/>
    </source>
</evidence>
<evidence type="ECO:0000313" key="1">
    <source>
        <dbReference type="EMBL" id="WQD37719.1"/>
    </source>
</evidence>
<proteinExistence type="predicted"/>
<reference evidence="1 2" key="1">
    <citation type="submission" date="2023-12" db="EMBL/GenBank/DDBJ databases">
        <title>Genome sequencing and assembly of bacterial species from a model synthetic community.</title>
        <authorList>
            <person name="Hogle S.L."/>
        </authorList>
    </citation>
    <scope>NUCLEOTIDE SEQUENCE [LARGE SCALE GENOMIC DNA]</scope>
    <source>
        <strain evidence="1 2">HAMBI_3031</strain>
    </source>
</reference>